<keyword evidence="1" id="KW-1133">Transmembrane helix</keyword>
<dbReference type="KEGG" id="rer:RER_39700"/>
<keyword evidence="1" id="KW-0812">Transmembrane</keyword>
<reference evidence="2 3" key="2">
    <citation type="journal article" date="2006" name="Environ. Microbiol.">
        <title>Sequence analysis of three plasmids harboured in Rhodococcus erythropolis strain PR4.</title>
        <authorList>
            <person name="Sekine M."/>
            <person name="Tanikawa S."/>
            <person name="Omata S."/>
            <person name="Saito M."/>
            <person name="Fujisawa T."/>
            <person name="Tsukatani N."/>
            <person name="Tajima T."/>
            <person name="Sekigawa T."/>
            <person name="Kosugi H."/>
            <person name="Matsuo Y."/>
            <person name="Nishiko R."/>
            <person name="Imamura K."/>
            <person name="Ito M."/>
            <person name="Narita H."/>
            <person name="Tago S."/>
            <person name="Fujita N."/>
            <person name="Harayama S."/>
        </authorList>
    </citation>
    <scope>NUCLEOTIDE SEQUENCE [LARGE SCALE GENOMIC DNA]</scope>
    <source>
        <strain evidence="3">PR4 / NBRC 100887</strain>
    </source>
</reference>
<evidence type="ECO:0000313" key="2">
    <source>
        <dbReference type="EMBL" id="BAH34678.1"/>
    </source>
</evidence>
<keyword evidence="1" id="KW-0472">Membrane</keyword>
<evidence type="ECO:0000256" key="1">
    <source>
        <dbReference type="SAM" id="Phobius"/>
    </source>
</evidence>
<reference evidence="3" key="1">
    <citation type="submission" date="2005-03" db="EMBL/GenBank/DDBJ databases">
        <title>Comparison of the complete genome sequences of Rhodococcus erythropolis PR4 and Rhodococcus opacus B4.</title>
        <authorList>
            <person name="Takarada H."/>
            <person name="Sekine M."/>
            <person name="Hosoyama A."/>
            <person name="Yamada R."/>
            <person name="Fujisawa T."/>
            <person name="Omata S."/>
            <person name="Shimizu A."/>
            <person name="Tsukatani N."/>
            <person name="Tanikawa S."/>
            <person name="Fujita N."/>
            <person name="Harayama S."/>
        </authorList>
    </citation>
    <scope>NUCLEOTIDE SEQUENCE [LARGE SCALE GENOMIC DNA]</scope>
    <source>
        <strain evidence="3">PR4 / NBRC 100887</strain>
    </source>
</reference>
<dbReference type="EMBL" id="AP008957">
    <property type="protein sequence ID" value="BAH34678.1"/>
    <property type="molecule type" value="Genomic_DNA"/>
</dbReference>
<accession>C1A243</accession>
<organism evidence="2 3">
    <name type="scientific">Rhodococcus erythropolis (strain PR4 / NBRC 100887)</name>
    <dbReference type="NCBI Taxonomy" id="234621"/>
    <lineage>
        <taxon>Bacteria</taxon>
        <taxon>Bacillati</taxon>
        <taxon>Actinomycetota</taxon>
        <taxon>Actinomycetes</taxon>
        <taxon>Mycobacteriales</taxon>
        <taxon>Nocardiaceae</taxon>
        <taxon>Rhodococcus</taxon>
        <taxon>Rhodococcus erythropolis group</taxon>
    </lineage>
</organism>
<dbReference type="AlphaFoldDB" id="C1A243"/>
<name>C1A243_RHOE4</name>
<proteinExistence type="predicted"/>
<dbReference type="Proteomes" id="UP000002204">
    <property type="component" value="Chromosome"/>
</dbReference>
<dbReference type="HOGENOM" id="CLU_1102136_0_0_11"/>
<dbReference type="PATRIC" id="fig|234621.6.peg.4502"/>
<gene>
    <name evidence="2" type="ordered locus">RER_39700</name>
</gene>
<dbReference type="eggNOG" id="ENOG5031BT7">
    <property type="taxonomic scope" value="Bacteria"/>
</dbReference>
<sequence length="252" mass="27166">MRVDSTETDDSVDPRQLVGTRPYHHRVITVIAQTLPAATASSTPTWVIPLITGVATLLGAIVGGVASFWTSTAAHNRQSKAEAQRGRNALIRDVSVRFLNESMAMTIGTVGLKDKLSASASIVEKLNKIENPDEIPALMAELNQINEPTNHVDMMVRSIRAVADAEDRIAVVTSILAEMRIVAPGDIVDKAQAVVGAMLKVAMYMPRPDLREKASAEQKAALNEFVNAVRAYMDLEPHSLKDDAMNLGGAKS</sequence>
<protein>
    <submittedName>
        <fullName evidence="2">Uncharacterized protein</fullName>
    </submittedName>
</protein>
<feature type="transmembrane region" description="Helical" evidence="1">
    <location>
        <begin position="46"/>
        <end position="70"/>
    </location>
</feature>
<evidence type="ECO:0000313" key="3">
    <source>
        <dbReference type="Proteomes" id="UP000002204"/>
    </source>
</evidence>